<gene>
    <name evidence="1" type="ORF">CAPSK01_004678</name>
</gene>
<reference evidence="1 2" key="1">
    <citation type="submission" date="2014-07" db="EMBL/GenBank/DDBJ databases">
        <title>Expanding our view of genomic diversity in Candidatus Accumulibacter clades.</title>
        <authorList>
            <person name="Skennerton C.T."/>
            <person name="Barr J.J."/>
            <person name="Slater F.R."/>
            <person name="Bond P.L."/>
            <person name="Tyson G.W."/>
        </authorList>
    </citation>
    <scope>NUCLEOTIDE SEQUENCE [LARGE SCALE GENOMIC DNA]</scope>
    <source>
        <strain evidence="2">SK-01</strain>
    </source>
</reference>
<name>A0A084XUD1_9PROT</name>
<organism evidence="1 2">
    <name type="scientific">Candidatus Accumulibacter vicinus</name>
    <dbReference type="NCBI Taxonomy" id="2954382"/>
    <lineage>
        <taxon>Bacteria</taxon>
        <taxon>Pseudomonadati</taxon>
        <taxon>Pseudomonadota</taxon>
        <taxon>Betaproteobacteria</taxon>
        <taxon>Candidatus Accumulibacter</taxon>
    </lineage>
</organism>
<dbReference type="Proteomes" id="UP000019812">
    <property type="component" value="Unassembled WGS sequence"/>
</dbReference>
<dbReference type="SUPFAM" id="SSF53335">
    <property type="entry name" value="S-adenosyl-L-methionine-dependent methyltransferases"/>
    <property type="match status" value="1"/>
</dbReference>
<evidence type="ECO:0000313" key="2">
    <source>
        <dbReference type="Proteomes" id="UP000019812"/>
    </source>
</evidence>
<keyword evidence="1" id="KW-0830">Ubiquinone</keyword>
<dbReference type="EMBL" id="JDSS02000052">
    <property type="protein sequence ID" value="KFB66075.1"/>
    <property type="molecule type" value="Genomic_DNA"/>
</dbReference>
<proteinExistence type="predicted"/>
<protein>
    <submittedName>
        <fullName evidence="1">Bifunctional 3-demethylubiquinone-9 3-methyltransferase/ 2-octaprenyl-6-hydroxy phenol methylase</fullName>
    </submittedName>
</protein>
<evidence type="ECO:0000313" key="1">
    <source>
        <dbReference type="EMBL" id="KFB66075.1"/>
    </source>
</evidence>
<keyword evidence="1" id="KW-0489">Methyltransferase</keyword>
<sequence>MANIRGKTMDNTHLSIDQAETRGFIHRDYIAHCLRWSHVAKFMGEKSRYKTADLLDIGCGRDLPLLRLLYSSKMIPDTGSYTGIDINKLEAPFNLGRYPHELVGQTDVCEWNDNGSTFAVITCFEVLEHVEPEHSFRILQRIASLLEDDGRAFFSTPCYDASVGAAGNHVNEMSFDGLHALIDAAGLEVVQVNGTFASIRDYQGQLEKDGHGPLFNRLRDYYDTNYLATIFAPLYPHLSRNAIWRVRKPQGIVGNKHELGKTIPALADAAGASHSSSDKWTDFINQLLEKQHG</sequence>
<dbReference type="Gene3D" id="3.40.50.150">
    <property type="entry name" value="Vaccinia Virus protein VP39"/>
    <property type="match status" value="1"/>
</dbReference>
<dbReference type="AlphaFoldDB" id="A0A084XUD1"/>
<dbReference type="InterPro" id="IPR029063">
    <property type="entry name" value="SAM-dependent_MTases_sf"/>
</dbReference>
<dbReference type="Pfam" id="PF13489">
    <property type="entry name" value="Methyltransf_23"/>
    <property type="match status" value="1"/>
</dbReference>
<dbReference type="GO" id="GO:0032259">
    <property type="term" value="P:methylation"/>
    <property type="evidence" value="ECO:0007669"/>
    <property type="project" value="UniProtKB-KW"/>
</dbReference>
<accession>A0A084XUD1</accession>
<keyword evidence="1" id="KW-0808">Transferase</keyword>
<dbReference type="GO" id="GO:0008168">
    <property type="term" value="F:methyltransferase activity"/>
    <property type="evidence" value="ECO:0007669"/>
    <property type="project" value="UniProtKB-KW"/>
</dbReference>
<comment type="caution">
    <text evidence="1">The sequence shown here is derived from an EMBL/GenBank/DDBJ whole genome shotgun (WGS) entry which is preliminary data.</text>
</comment>
<dbReference type="STRING" id="1457154.CAPSK01_004678"/>